<proteinExistence type="predicted"/>
<reference evidence="1" key="1">
    <citation type="submission" date="2019-04" db="EMBL/GenBank/DDBJ databases">
        <title>Microbes associate with the intestines of laboratory mice.</title>
        <authorList>
            <person name="Navarre W."/>
            <person name="Wong E."/>
            <person name="Huang K."/>
            <person name="Tropini C."/>
            <person name="Ng K."/>
            <person name="Yu B."/>
        </authorList>
    </citation>
    <scope>NUCLEOTIDE SEQUENCE</scope>
    <source>
        <strain evidence="1">NM04_E33</strain>
    </source>
</reference>
<accession>A0AC61REM3</accession>
<comment type="caution">
    <text evidence="1">The sequence shown here is derived from an EMBL/GenBank/DDBJ whole genome shotgun (WGS) entry which is preliminary data.</text>
</comment>
<sequence length="644" mass="71809">MLKIEYSDWKGSEKVLYLQAKTTESKKSMSEEKPYIVSARKYRPATFKTVVGQRALTSTLKNAIESHRLAQAYLFCGPRGVGKTSCARIFAKTINCQNLTADGEACGQCESCRAIEQGTSFNLVELDAASNNSVDDIRSITEQVNVPPQNGNYRIFIIDEVHMLSNAAFNAFLKTLEEPPKNVVFILATTEKHKVIPTILSRCQIYDFKRITVDDMIDHLEYVAKEEGITTEREALGVIALKADGAMRDALSIFDQVAASSMGDVTYEKTIDNLNVLDYDYYFRLVDAFREGDVPSALLVYKQIRDKGFDSLFLVNGLAAHVRDLLVAVDERTVTLLETSEGVARRYAEQAKTLPVEWYYAAMRLLSECDLNYRTATSKRLLVEITLIRLCQLLKPASPPFDSLDRRMPLGDPVAERRPSPSVESVVSQQPTSPQQPVVQQQPMHQSTSPQQPTDYQQYMPPQQSISPQPAPVQPMAPQPSVPQTSPNQAPAAGRPRVAPRPSTLRLNAQRQSSSPQASGLVRRNKPINHDVFMEAWGSFAASNPSLHILVNAMRASHPVPADQHTYRIVVDHPAQQQSFELSMGRLLEYLRDRLENDYLSLKVEVTTEPVGAKQLPPREYLKQVVSSNPALAGFLNAIEGELV</sequence>
<keyword evidence="1" id="KW-0808">Transferase</keyword>
<organism evidence="1 2">
    <name type="scientific">Lepagella muris</name>
    <dbReference type="NCBI Taxonomy" id="3032870"/>
    <lineage>
        <taxon>Bacteria</taxon>
        <taxon>Pseudomonadati</taxon>
        <taxon>Bacteroidota</taxon>
        <taxon>Bacteroidia</taxon>
        <taxon>Bacteroidales</taxon>
        <taxon>Muribaculaceae</taxon>
        <taxon>Lepagella</taxon>
    </lineage>
</organism>
<gene>
    <name evidence="1" type="ORF">E5331_13635</name>
</gene>
<dbReference type="EMBL" id="SRYB01000022">
    <property type="protein sequence ID" value="TGY77617.1"/>
    <property type="molecule type" value="Genomic_DNA"/>
</dbReference>
<dbReference type="EC" id="2.7.7.7" evidence="1"/>
<keyword evidence="1" id="KW-0548">Nucleotidyltransferase</keyword>
<keyword evidence="2" id="KW-1185">Reference proteome</keyword>
<evidence type="ECO:0000313" key="2">
    <source>
        <dbReference type="Proteomes" id="UP000306319"/>
    </source>
</evidence>
<protein>
    <submittedName>
        <fullName evidence="1">DNA polymerase III subunit gamma/tau</fullName>
        <ecNumber evidence="1">2.7.7.7</ecNumber>
    </submittedName>
</protein>
<dbReference type="Proteomes" id="UP000306319">
    <property type="component" value="Unassembled WGS sequence"/>
</dbReference>
<name>A0AC61REM3_9BACT</name>
<evidence type="ECO:0000313" key="1">
    <source>
        <dbReference type="EMBL" id="TGY77617.1"/>
    </source>
</evidence>